<protein>
    <submittedName>
        <fullName evidence="1">Uncharacterized protein</fullName>
    </submittedName>
</protein>
<proteinExistence type="predicted"/>
<organism evidence="1 2">
    <name type="scientific">Ataeniobius toweri</name>
    <dbReference type="NCBI Taxonomy" id="208326"/>
    <lineage>
        <taxon>Eukaryota</taxon>
        <taxon>Metazoa</taxon>
        <taxon>Chordata</taxon>
        <taxon>Craniata</taxon>
        <taxon>Vertebrata</taxon>
        <taxon>Euteleostomi</taxon>
        <taxon>Actinopterygii</taxon>
        <taxon>Neopterygii</taxon>
        <taxon>Teleostei</taxon>
        <taxon>Neoteleostei</taxon>
        <taxon>Acanthomorphata</taxon>
        <taxon>Ovalentaria</taxon>
        <taxon>Atherinomorphae</taxon>
        <taxon>Cyprinodontiformes</taxon>
        <taxon>Goodeidae</taxon>
        <taxon>Ataeniobius</taxon>
    </lineage>
</organism>
<reference evidence="1 2" key="1">
    <citation type="submission" date="2021-07" db="EMBL/GenBank/DDBJ databases">
        <authorList>
            <person name="Palmer J.M."/>
        </authorList>
    </citation>
    <scope>NUCLEOTIDE SEQUENCE [LARGE SCALE GENOMIC DNA]</scope>
    <source>
        <strain evidence="1 2">AT_MEX2019</strain>
        <tissue evidence="1">Muscle</tissue>
    </source>
</reference>
<evidence type="ECO:0000313" key="1">
    <source>
        <dbReference type="EMBL" id="MED6255302.1"/>
    </source>
</evidence>
<gene>
    <name evidence="1" type="ORF">ATANTOWER_007494</name>
</gene>
<keyword evidence="2" id="KW-1185">Reference proteome</keyword>
<comment type="caution">
    <text evidence="1">The sequence shown here is derived from an EMBL/GenBank/DDBJ whole genome shotgun (WGS) entry which is preliminary data.</text>
</comment>
<evidence type="ECO:0000313" key="2">
    <source>
        <dbReference type="Proteomes" id="UP001345963"/>
    </source>
</evidence>
<dbReference type="Proteomes" id="UP001345963">
    <property type="component" value="Unassembled WGS sequence"/>
</dbReference>
<name>A0ABU7BX91_9TELE</name>
<accession>A0ABU7BX91</accession>
<dbReference type="EMBL" id="JAHUTI010070712">
    <property type="protein sequence ID" value="MED6255302.1"/>
    <property type="molecule type" value="Genomic_DNA"/>
</dbReference>
<sequence>MFHCGDGEFRLQGQWCITPHFSDFNKKLCKPLLFSFYLPACTAVFWSVKKTTGCPLSFSSRTFGFWPGDPAVWYSLNERGSEMLMRHHRLSSDGMNFMRFFVGRSDGPEPSSSLKTAQSELDLAGFLWVFCWVISLKVSCQWELLFGEKTRHPKEETARVVMVKCSLLVHGSRAHSLFVQ</sequence>